<evidence type="ECO:0000256" key="1">
    <source>
        <dbReference type="SAM" id="MobiDB-lite"/>
    </source>
</evidence>
<dbReference type="EMBL" id="JBJUIK010000002">
    <property type="protein sequence ID" value="KAL3535038.1"/>
    <property type="molecule type" value="Genomic_DNA"/>
</dbReference>
<feature type="compositionally biased region" description="Polar residues" evidence="1">
    <location>
        <begin position="48"/>
        <end position="71"/>
    </location>
</feature>
<reference evidence="2 3" key="1">
    <citation type="submission" date="2024-11" db="EMBL/GenBank/DDBJ databases">
        <title>A near-complete genome assembly of Cinchona calisaya.</title>
        <authorList>
            <person name="Lian D.C."/>
            <person name="Zhao X.W."/>
            <person name="Wei L."/>
        </authorList>
    </citation>
    <scope>NUCLEOTIDE SEQUENCE [LARGE SCALE GENOMIC DNA]</scope>
    <source>
        <tissue evidence="2">Nenye</tissue>
    </source>
</reference>
<comment type="caution">
    <text evidence="2">The sequence shown here is derived from an EMBL/GenBank/DDBJ whole genome shotgun (WGS) entry which is preliminary data.</text>
</comment>
<keyword evidence="3" id="KW-1185">Reference proteome</keyword>
<sequence length="136" mass="15191">MASKLRQGFSDNNIPADDVPNFNLGNFILNENPTKKVVKQVRRMKKNSAINQPNSGNETVVSSGSGSTIPRPQSIHEPTLSPQMKEEVQLVPRRRKASTFPDQNEVRAFPNIEVLPKVLEPISLEETQTPIILAEY</sequence>
<accession>A0ABD3AVE3</accession>
<gene>
    <name evidence="2" type="ORF">ACH5RR_003499</name>
</gene>
<proteinExistence type="predicted"/>
<dbReference type="Proteomes" id="UP001630127">
    <property type="component" value="Unassembled WGS sequence"/>
</dbReference>
<feature type="region of interest" description="Disordered" evidence="1">
    <location>
        <begin position="46"/>
        <end position="85"/>
    </location>
</feature>
<protein>
    <submittedName>
        <fullName evidence="2">Uncharacterized protein</fullName>
    </submittedName>
</protein>
<name>A0ABD3AVE3_9GENT</name>
<organism evidence="2 3">
    <name type="scientific">Cinchona calisaya</name>
    <dbReference type="NCBI Taxonomy" id="153742"/>
    <lineage>
        <taxon>Eukaryota</taxon>
        <taxon>Viridiplantae</taxon>
        <taxon>Streptophyta</taxon>
        <taxon>Embryophyta</taxon>
        <taxon>Tracheophyta</taxon>
        <taxon>Spermatophyta</taxon>
        <taxon>Magnoliopsida</taxon>
        <taxon>eudicotyledons</taxon>
        <taxon>Gunneridae</taxon>
        <taxon>Pentapetalae</taxon>
        <taxon>asterids</taxon>
        <taxon>lamiids</taxon>
        <taxon>Gentianales</taxon>
        <taxon>Rubiaceae</taxon>
        <taxon>Cinchonoideae</taxon>
        <taxon>Cinchoneae</taxon>
        <taxon>Cinchona</taxon>
    </lineage>
</organism>
<dbReference type="AlphaFoldDB" id="A0ABD3AVE3"/>
<evidence type="ECO:0000313" key="2">
    <source>
        <dbReference type="EMBL" id="KAL3535038.1"/>
    </source>
</evidence>
<evidence type="ECO:0000313" key="3">
    <source>
        <dbReference type="Proteomes" id="UP001630127"/>
    </source>
</evidence>